<proteinExistence type="predicted"/>
<dbReference type="InterPro" id="IPR020022">
    <property type="entry name" value="N-acetyl_sugar_amidoTrfase"/>
</dbReference>
<dbReference type="Proteomes" id="UP000680805">
    <property type="component" value="Chromosome"/>
</dbReference>
<dbReference type="SUPFAM" id="SSF52402">
    <property type="entry name" value="Adenine nucleotide alpha hydrolases-like"/>
    <property type="match status" value="1"/>
</dbReference>
<dbReference type="KEGG" id="bsei:KMZ68_18990"/>
<name>A0A975RRM8_9BRAD</name>
<dbReference type="AlphaFoldDB" id="A0A975RRM8"/>
<organism evidence="1 2">
    <name type="scientific">Bradyrhizobium sediminis</name>
    <dbReference type="NCBI Taxonomy" id="2840469"/>
    <lineage>
        <taxon>Bacteria</taxon>
        <taxon>Pseudomonadati</taxon>
        <taxon>Pseudomonadota</taxon>
        <taxon>Alphaproteobacteria</taxon>
        <taxon>Hyphomicrobiales</taxon>
        <taxon>Nitrobacteraceae</taxon>
        <taxon>Bradyrhizobium</taxon>
    </lineage>
</organism>
<accession>A0A975RRM8</accession>
<dbReference type="NCBIfam" id="TIGR03573">
    <property type="entry name" value="WbuX"/>
    <property type="match status" value="1"/>
</dbReference>
<evidence type="ECO:0000313" key="1">
    <source>
        <dbReference type="EMBL" id="QWG17053.1"/>
    </source>
</evidence>
<dbReference type="RefSeq" id="WP_215612710.1">
    <property type="nucleotide sequence ID" value="NZ_CP076135.1"/>
</dbReference>
<reference evidence="1" key="1">
    <citation type="submission" date="2021-06" db="EMBL/GenBank/DDBJ databases">
        <title>Bradyrhizobium sp. S2-11-2 Genome sequencing.</title>
        <authorList>
            <person name="Jin L."/>
        </authorList>
    </citation>
    <scope>NUCLEOTIDE SEQUENCE</scope>
    <source>
        <strain evidence="1">S2-11-2</strain>
    </source>
</reference>
<protein>
    <submittedName>
        <fullName evidence="1">N-acetyl sugar amidotransferase</fullName>
    </submittedName>
</protein>
<sequence length="428" mass="49719">MIDGNSKSEFLARFDPERRDPDALYGLPKRVMFCRHCVISNQRPSSTVEYQKTSQSAQETIQFDGDGVCDACRYQEVKAGEIDWEKRETELVALLDRHRRTDGGYDIIVPGSGGKDSAFTSHVLKYKYGMNPLTVTWAPHRYTEIGWKNFENWIHVGGLDNILFTPNGRLHRYLTRQAFLNLLHPFQPFIVGQRIIGPLMALRFGVPLVMYGENQAEYGNNRDENFKPAMDRKFFSAEDPNVMVLGGKTIKEIIAEEGYKLNDFAPYIPPKAEELEAKNVEVHYLGYYLKWDPQECYYYATEHTGFQANSERTEGTYSKYSSIDDRIDMFHYYTTLAKFGIGRATYDAAQEIRNGKITRDEGVQLVRKFDQEFPKKYFQDFIEYISLSERDFHATVDKFRSPHLWKHENGVWNLRHAVWHDDALLAGR</sequence>
<dbReference type="EMBL" id="CP076135">
    <property type="protein sequence ID" value="QWG17053.1"/>
    <property type="molecule type" value="Genomic_DNA"/>
</dbReference>
<gene>
    <name evidence="1" type="ORF">KMZ68_18990</name>
</gene>
<evidence type="ECO:0000313" key="2">
    <source>
        <dbReference type="Proteomes" id="UP000680805"/>
    </source>
</evidence>